<proteinExistence type="predicted"/>
<dbReference type="Proteomes" id="UP001055879">
    <property type="component" value="Linkage Group LG01"/>
</dbReference>
<keyword evidence="2" id="KW-1185">Reference proteome</keyword>
<protein>
    <submittedName>
        <fullName evidence="1">Uncharacterized protein</fullName>
    </submittedName>
</protein>
<dbReference type="EMBL" id="CM042047">
    <property type="protein sequence ID" value="KAI3773059.1"/>
    <property type="molecule type" value="Genomic_DNA"/>
</dbReference>
<evidence type="ECO:0000313" key="2">
    <source>
        <dbReference type="Proteomes" id="UP001055879"/>
    </source>
</evidence>
<name>A0ACB9FPK0_ARCLA</name>
<reference evidence="2" key="1">
    <citation type="journal article" date="2022" name="Mol. Ecol. Resour.">
        <title>The genomes of chicory, endive, great burdock and yacon provide insights into Asteraceae palaeo-polyploidization history and plant inulin production.</title>
        <authorList>
            <person name="Fan W."/>
            <person name="Wang S."/>
            <person name="Wang H."/>
            <person name="Wang A."/>
            <person name="Jiang F."/>
            <person name="Liu H."/>
            <person name="Zhao H."/>
            <person name="Xu D."/>
            <person name="Zhang Y."/>
        </authorList>
    </citation>
    <scope>NUCLEOTIDE SEQUENCE [LARGE SCALE GENOMIC DNA]</scope>
    <source>
        <strain evidence="2">cv. Niubang</strain>
    </source>
</reference>
<comment type="caution">
    <text evidence="1">The sequence shown here is derived from an EMBL/GenBank/DDBJ whole genome shotgun (WGS) entry which is preliminary data.</text>
</comment>
<accession>A0ACB9FPK0</accession>
<gene>
    <name evidence="1" type="ORF">L6452_04257</name>
</gene>
<sequence length="66" mass="7597">MEDMAVDKPATVANESPNEGMEILMRDLTMEDKEDWGNQEKGQPQAEYRKGEASEVILQKKQEENR</sequence>
<reference evidence="1 2" key="2">
    <citation type="journal article" date="2022" name="Mol. Ecol. Resour.">
        <title>The genomes of chicory, endive, great burdock and yacon provide insights into Asteraceae paleo-polyploidization history and plant inulin production.</title>
        <authorList>
            <person name="Fan W."/>
            <person name="Wang S."/>
            <person name="Wang H."/>
            <person name="Wang A."/>
            <person name="Jiang F."/>
            <person name="Liu H."/>
            <person name="Zhao H."/>
            <person name="Xu D."/>
            <person name="Zhang Y."/>
        </authorList>
    </citation>
    <scope>NUCLEOTIDE SEQUENCE [LARGE SCALE GENOMIC DNA]</scope>
    <source>
        <strain evidence="2">cv. Niubang</strain>
    </source>
</reference>
<organism evidence="1 2">
    <name type="scientific">Arctium lappa</name>
    <name type="common">Greater burdock</name>
    <name type="synonym">Lappa major</name>
    <dbReference type="NCBI Taxonomy" id="4217"/>
    <lineage>
        <taxon>Eukaryota</taxon>
        <taxon>Viridiplantae</taxon>
        <taxon>Streptophyta</taxon>
        <taxon>Embryophyta</taxon>
        <taxon>Tracheophyta</taxon>
        <taxon>Spermatophyta</taxon>
        <taxon>Magnoliopsida</taxon>
        <taxon>eudicotyledons</taxon>
        <taxon>Gunneridae</taxon>
        <taxon>Pentapetalae</taxon>
        <taxon>asterids</taxon>
        <taxon>campanulids</taxon>
        <taxon>Asterales</taxon>
        <taxon>Asteraceae</taxon>
        <taxon>Carduoideae</taxon>
        <taxon>Cardueae</taxon>
        <taxon>Arctiinae</taxon>
        <taxon>Arctium</taxon>
    </lineage>
</organism>
<evidence type="ECO:0000313" key="1">
    <source>
        <dbReference type="EMBL" id="KAI3773059.1"/>
    </source>
</evidence>